<sequence>MIGDVGVFAGEWAAYDHLGEIRYPTGFIGRLDALRGREDRYAVFSCDRNTAEAIVAEQERLREETRQRLRADGRRGEDLAVELDLAYAPLYFADDEIVLDERRVHGEADGLSRICPDGDGRYTICGWQWEWRIVDPADCDRLVGTPPTAAEQPTRIPLRHSPLHVPHHRLTVTSLEETVSYTGVPFTATLCLDGTPVGRIENEGKGTWLRHHDPARFSRRDMHEFVLGCRFRRRPTVEETVLDRLVTEYKLEYRLTALSPNSILARTVNADGEFCGDVVDLESVSGLGRFDRADGWADLAGVLVTFPTRPSSVAWQAWHRGRWRPVPAPATPTDASTTTS</sequence>
<gene>
    <name evidence="1" type="ORF">C1I95_23680</name>
</gene>
<keyword evidence="2" id="KW-1185">Reference proteome</keyword>
<dbReference type="Proteomes" id="UP000248924">
    <property type="component" value="Unassembled WGS sequence"/>
</dbReference>
<evidence type="ECO:0000313" key="2">
    <source>
        <dbReference type="Proteomes" id="UP000248924"/>
    </source>
</evidence>
<protein>
    <submittedName>
        <fullName evidence="1">Uncharacterized protein</fullName>
    </submittedName>
</protein>
<proteinExistence type="predicted"/>
<evidence type="ECO:0000313" key="1">
    <source>
        <dbReference type="EMBL" id="PZG13457.1"/>
    </source>
</evidence>
<name>A0A2W2EVQ4_9ACTN</name>
<reference evidence="1 2" key="1">
    <citation type="submission" date="2018-01" db="EMBL/GenBank/DDBJ databases">
        <title>Draft genome sequence of Jishengella sp. NA12.</title>
        <authorList>
            <person name="Sahin N."/>
            <person name="Ay H."/>
            <person name="Saygin H."/>
        </authorList>
    </citation>
    <scope>NUCLEOTIDE SEQUENCE [LARGE SCALE GENOMIC DNA]</scope>
    <source>
        <strain evidence="1 2">NA12</strain>
    </source>
</reference>
<dbReference type="EMBL" id="POTY01000176">
    <property type="protein sequence ID" value="PZG13457.1"/>
    <property type="molecule type" value="Genomic_DNA"/>
</dbReference>
<dbReference type="AlphaFoldDB" id="A0A2W2EVQ4"/>
<comment type="caution">
    <text evidence="1">The sequence shown here is derived from an EMBL/GenBank/DDBJ whole genome shotgun (WGS) entry which is preliminary data.</text>
</comment>
<accession>A0A2W2EVQ4</accession>
<organism evidence="1 2">
    <name type="scientific">Micromonospora craterilacus</name>
    <dbReference type="NCBI Taxonomy" id="1655439"/>
    <lineage>
        <taxon>Bacteria</taxon>
        <taxon>Bacillati</taxon>
        <taxon>Actinomycetota</taxon>
        <taxon>Actinomycetes</taxon>
        <taxon>Micromonosporales</taxon>
        <taxon>Micromonosporaceae</taxon>
        <taxon>Micromonospora</taxon>
    </lineage>
</organism>